<sequence>MANETATASNAIQAAPLVSIEETFEKAAVEAAELGDTTFYRITVEPGWVWSDHYGPVIGAEICSEHHHLCMLSGEMTVEMDDGTRKTLRAGDVSVIPPGHDAWTEGGEQAVFLDIDQGR</sequence>
<dbReference type="eggNOG" id="arCOG03003">
    <property type="taxonomic scope" value="Archaea"/>
</dbReference>
<feature type="domain" description="(S)-ureidoglycine aminohydrolase cupin" evidence="1">
    <location>
        <begin position="65"/>
        <end position="102"/>
    </location>
</feature>
<dbReference type="InterPro" id="IPR014710">
    <property type="entry name" value="RmlC-like_jellyroll"/>
</dbReference>
<comment type="caution">
    <text evidence="2">The sequence shown here is derived from an EMBL/GenBank/DDBJ whole genome shotgun (WGS) entry which is preliminary data.</text>
</comment>
<dbReference type="Gene3D" id="2.60.120.10">
    <property type="entry name" value="Jelly Rolls"/>
    <property type="match status" value="1"/>
</dbReference>
<dbReference type="Proteomes" id="UP000011688">
    <property type="component" value="Unassembled WGS sequence"/>
</dbReference>
<dbReference type="STRING" id="1227497.C491_20077"/>
<reference evidence="2 3" key="1">
    <citation type="journal article" date="2014" name="PLoS Genet.">
        <title>Phylogenetically driven sequencing of extremely halophilic archaea reveals strategies for static and dynamic osmo-response.</title>
        <authorList>
            <person name="Becker E.A."/>
            <person name="Seitzer P.M."/>
            <person name="Tritt A."/>
            <person name="Larsen D."/>
            <person name="Krusor M."/>
            <person name="Yao A.I."/>
            <person name="Wu D."/>
            <person name="Madern D."/>
            <person name="Eisen J.A."/>
            <person name="Darling A.E."/>
            <person name="Facciotti M.T."/>
        </authorList>
    </citation>
    <scope>NUCLEOTIDE SEQUENCE [LARGE SCALE GENOMIC DNA]</scope>
    <source>
        <strain evidence="2 3">DSM 10524</strain>
    </source>
</reference>
<evidence type="ECO:0000259" key="1">
    <source>
        <dbReference type="Pfam" id="PF05899"/>
    </source>
</evidence>
<dbReference type="OrthoDB" id="189706at2157"/>
<gene>
    <name evidence="2" type="ORF">C491_20077</name>
</gene>
<dbReference type="EMBL" id="AOIB01000038">
    <property type="protein sequence ID" value="ELY54127.1"/>
    <property type="molecule type" value="Genomic_DNA"/>
</dbReference>
<name>L9WXJ2_9EURY</name>
<dbReference type="RefSeq" id="WP_005559520.1">
    <property type="nucleotide sequence ID" value="NZ_AOIB01000038.1"/>
</dbReference>
<dbReference type="Pfam" id="PF05899">
    <property type="entry name" value="Cupin_3"/>
    <property type="match status" value="1"/>
</dbReference>
<accession>L9WXJ2</accession>
<evidence type="ECO:0000313" key="2">
    <source>
        <dbReference type="EMBL" id="ELY54127.1"/>
    </source>
</evidence>
<protein>
    <recommendedName>
        <fullName evidence="1">(S)-ureidoglycine aminohydrolase cupin domain-containing protein</fullName>
    </recommendedName>
</protein>
<organism evidence="2 3">
    <name type="scientific">Natronococcus amylolyticus DSM 10524</name>
    <dbReference type="NCBI Taxonomy" id="1227497"/>
    <lineage>
        <taxon>Archaea</taxon>
        <taxon>Methanobacteriati</taxon>
        <taxon>Methanobacteriota</taxon>
        <taxon>Stenosarchaea group</taxon>
        <taxon>Halobacteria</taxon>
        <taxon>Halobacteriales</taxon>
        <taxon>Natrialbaceae</taxon>
        <taxon>Natronococcus</taxon>
    </lineage>
</organism>
<keyword evidence="3" id="KW-1185">Reference proteome</keyword>
<dbReference type="SUPFAM" id="SSF51182">
    <property type="entry name" value="RmlC-like cupins"/>
    <property type="match status" value="1"/>
</dbReference>
<proteinExistence type="predicted"/>
<dbReference type="AlphaFoldDB" id="L9WXJ2"/>
<dbReference type="InterPro" id="IPR011051">
    <property type="entry name" value="RmlC_Cupin_sf"/>
</dbReference>
<evidence type="ECO:0000313" key="3">
    <source>
        <dbReference type="Proteomes" id="UP000011688"/>
    </source>
</evidence>
<dbReference type="InterPro" id="IPR008579">
    <property type="entry name" value="UGlyAH_Cupin_dom"/>
</dbReference>